<dbReference type="UniPathway" id="UPA00068">
    <property type="reaction ID" value="UER00171"/>
</dbReference>
<dbReference type="CDD" id="cd01744">
    <property type="entry name" value="GATase1_CPSase"/>
    <property type="match status" value="1"/>
</dbReference>
<evidence type="ECO:0000313" key="10">
    <source>
        <dbReference type="EMBL" id="AGH94966.1"/>
    </source>
</evidence>
<keyword evidence="8" id="KW-0055">Arginine biosynthesis</keyword>
<dbReference type="SUPFAM" id="SSF52317">
    <property type="entry name" value="Class I glutamine amidotransferase-like"/>
    <property type="match status" value="1"/>
</dbReference>
<dbReference type="eggNOG" id="COG0505">
    <property type="taxonomic scope" value="Bacteria"/>
</dbReference>
<dbReference type="KEGG" id="bex:A11Q_746"/>
<dbReference type="PROSITE" id="PS51273">
    <property type="entry name" value="GATASE_TYPE_1"/>
    <property type="match status" value="1"/>
</dbReference>
<feature type="region of interest" description="CPSase" evidence="8">
    <location>
        <begin position="1"/>
        <end position="179"/>
    </location>
</feature>
<evidence type="ECO:0000313" key="11">
    <source>
        <dbReference type="Proteomes" id="UP000012040"/>
    </source>
</evidence>
<feature type="binding site" evidence="8">
    <location>
        <position position="51"/>
    </location>
    <ligand>
        <name>L-glutamine</name>
        <dbReference type="ChEBI" id="CHEBI:58359"/>
    </ligand>
</feature>
<dbReference type="InterPro" id="IPR029062">
    <property type="entry name" value="Class_I_gatase-like"/>
</dbReference>
<dbReference type="GO" id="GO:0004359">
    <property type="term" value="F:glutaminase activity"/>
    <property type="evidence" value="ECO:0007669"/>
    <property type="project" value="RHEA"/>
</dbReference>
<evidence type="ECO:0000256" key="8">
    <source>
        <dbReference type="HAMAP-Rule" id="MF_01209"/>
    </source>
</evidence>
<dbReference type="SUPFAM" id="SSF52021">
    <property type="entry name" value="Carbamoyl phosphate synthetase, small subunit N-terminal domain"/>
    <property type="match status" value="1"/>
</dbReference>
<dbReference type="NCBIfam" id="NF009475">
    <property type="entry name" value="PRK12838.1"/>
    <property type="match status" value="1"/>
</dbReference>
<keyword evidence="6 8" id="KW-0315">Glutamine amidotransferase</keyword>
<name>M4VAD1_9BACT</name>
<feature type="domain" description="Carbamoyl-phosphate synthase small subunit N-terminal" evidence="9">
    <location>
        <begin position="4"/>
        <end position="133"/>
    </location>
</feature>
<evidence type="ECO:0000256" key="1">
    <source>
        <dbReference type="ARBA" id="ARBA00005077"/>
    </source>
</evidence>
<comment type="function">
    <text evidence="8">Small subunit of the glutamine-dependent carbamoyl phosphate synthetase (CPSase). CPSase catalyzes the formation of carbamoyl phosphate from the ammonia moiety of glutamine, carbonate, and phosphate donated by ATP, constituting the first step of 2 biosynthetic pathways, one leading to arginine and/or urea and the other to pyrimidine nucleotides. The small subunit (glutamine amidotransferase) binds and cleaves glutamine to supply the large subunit with the substrate ammonia.</text>
</comment>
<keyword evidence="8" id="KW-0665">Pyrimidine biosynthesis</keyword>
<dbReference type="HOGENOM" id="CLU_035901_2_1_7"/>
<dbReference type="OrthoDB" id="5288626at2"/>
<dbReference type="GO" id="GO:0005524">
    <property type="term" value="F:ATP binding"/>
    <property type="evidence" value="ECO:0007669"/>
    <property type="project" value="UniProtKB-UniRule"/>
</dbReference>
<evidence type="ECO:0000256" key="6">
    <source>
        <dbReference type="ARBA" id="ARBA00022962"/>
    </source>
</evidence>
<dbReference type="AlphaFoldDB" id="M4VAD1"/>
<dbReference type="PRINTS" id="PR00099">
    <property type="entry name" value="CPSGATASE"/>
</dbReference>
<keyword evidence="4 8" id="KW-0547">Nucleotide-binding</keyword>
<feature type="binding site" evidence="8">
    <location>
        <position position="299"/>
    </location>
    <ligand>
        <name>L-glutamine</name>
        <dbReference type="ChEBI" id="CHEBI:58359"/>
    </ligand>
</feature>
<dbReference type="UniPathway" id="UPA00070">
    <property type="reaction ID" value="UER00115"/>
</dbReference>
<dbReference type="InterPro" id="IPR036480">
    <property type="entry name" value="CarbP_synth_ssu_N_sf"/>
</dbReference>
<comment type="subunit">
    <text evidence="8">Composed of two chains; the small (or glutamine) chain promotes the hydrolysis of glutamine to ammonia, which is used by the large (or ammonia) chain to synthesize carbamoyl phosphate. Tetramer of heterodimers (alpha,beta)4.</text>
</comment>
<dbReference type="GO" id="GO:0044205">
    <property type="term" value="P:'de novo' UMP biosynthetic process"/>
    <property type="evidence" value="ECO:0007669"/>
    <property type="project" value="UniProtKB-UniRule"/>
</dbReference>
<feature type="binding site" evidence="8">
    <location>
        <position position="228"/>
    </location>
    <ligand>
        <name>L-glutamine</name>
        <dbReference type="ChEBI" id="CHEBI:58359"/>
    </ligand>
</feature>
<reference evidence="10 11" key="1">
    <citation type="journal article" date="2013" name="ISME J.">
        <title>By their genes ye shall know them: genomic signatures of predatory bacteria.</title>
        <authorList>
            <person name="Pasternak Z."/>
            <person name="Pietrokovski S."/>
            <person name="Rotem O."/>
            <person name="Gophna U."/>
            <person name="Lurie-Weinberger M.N."/>
            <person name="Jurkevitch E."/>
        </authorList>
    </citation>
    <scope>NUCLEOTIDE SEQUENCE [LARGE SCALE GENOMIC DNA]</scope>
    <source>
        <strain evidence="10 11">JSS</strain>
    </source>
</reference>
<evidence type="ECO:0000256" key="5">
    <source>
        <dbReference type="ARBA" id="ARBA00022840"/>
    </source>
</evidence>
<dbReference type="EC" id="6.3.5.5" evidence="8"/>
<dbReference type="InterPro" id="IPR002474">
    <property type="entry name" value="CarbamoylP_synth_ssu_N"/>
</dbReference>
<comment type="catalytic activity">
    <reaction evidence="7 8">
        <text>hydrogencarbonate + L-glutamine + 2 ATP + H2O = carbamoyl phosphate + L-glutamate + 2 ADP + phosphate + 2 H(+)</text>
        <dbReference type="Rhea" id="RHEA:18633"/>
        <dbReference type="ChEBI" id="CHEBI:15377"/>
        <dbReference type="ChEBI" id="CHEBI:15378"/>
        <dbReference type="ChEBI" id="CHEBI:17544"/>
        <dbReference type="ChEBI" id="CHEBI:29985"/>
        <dbReference type="ChEBI" id="CHEBI:30616"/>
        <dbReference type="ChEBI" id="CHEBI:43474"/>
        <dbReference type="ChEBI" id="CHEBI:58228"/>
        <dbReference type="ChEBI" id="CHEBI:58359"/>
        <dbReference type="ChEBI" id="CHEBI:456216"/>
        <dbReference type="EC" id="6.3.5.5"/>
    </reaction>
</comment>
<dbReference type="STRING" id="1184267.A11Q_746"/>
<evidence type="ECO:0000259" key="9">
    <source>
        <dbReference type="SMART" id="SM01097"/>
    </source>
</evidence>
<dbReference type="Gene3D" id="3.40.50.880">
    <property type="match status" value="1"/>
</dbReference>
<dbReference type="Pfam" id="PF00988">
    <property type="entry name" value="CPSase_sm_chain"/>
    <property type="match status" value="1"/>
</dbReference>
<dbReference type="GO" id="GO:0004088">
    <property type="term" value="F:carbamoyl-phosphate synthase (glutamine-hydrolyzing) activity"/>
    <property type="evidence" value="ECO:0007669"/>
    <property type="project" value="UniProtKB-UniRule"/>
</dbReference>
<dbReference type="RefSeq" id="WP_015469456.1">
    <property type="nucleotide sequence ID" value="NC_020813.1"/>
</dbReference>
<keyword evidence="8" id="KW-0028">Amino-acid biosynthesis</keyword>
<accession>M4VAD1</accession>
<feature type="binding site" evidence="8">
    <location>
        <position position="297"/>
    </location>
    <ligand>
        <name>L-glutamine</name>
        <dbReference type="ChEBI" id="CHEBI:58359"/>
    </ligand>
</feature>
<evidence type="ECO:0000256" key="3">
    <source>
        <dbReference type="ARBA" id="ARBA00022598"/>
    </source>
</evidence>
<feature type="active site" evidence="8">
    <location>
        <position position="341"/>
    </location>
</feature>
<gene>
    <name evidence="8" type="primary">carA</name>
    <name evidence="10" type="ORF">A11Q_746</name>
</gene>
<feature type="active site" description="Nucleophile" evidence="8">
    <location>
        <position position="255"/>
    </location>
</feature>
<dbReference type="GO" id="GO:0006207">
    <property type="term" value="P:'de novo' pyrimidine nucleobase biosynthetic process"/>
    <property type="evidence" value="ECO:0007669"/>
    <property type="project" value="InterPro"/>
</dbReference>
<keyword evidence="5 8" id="KW-0067">ATP-binding</keyword>
<keyword evidence="3 8" id="KW-0436">Ligase</keyword>
<dbReference type="SMART" id="SM01097">
    <property type="entry name" value="CPSase_sm_chain"/>
    <property type="match status" value="1"/>
</dbReference>
<protein>
    <recommendedName>
        <fullName evidence="8">Carbamoyl phosphate synthase small chain</fullName>
        <ecNumber evidence="8">6.3.5.5</ecNumber>
    </recommendedName>
    <alternativeName>
        <fullName evidence="8">Carbamoyl phosphate synthetase glutamine chain</fullName>
    </alternativeName>
</protein>
<dbReference type="InterPro" id="IPR050472">
    <property type="entry name" value="Anth_synth/Amidotransfase"/>
</dbReference>
<comment type="catalytic activity">
    <reaction evidence="8">
        <text>L-glutamine + H2O = L-glutamate + NH4(+)</text>
        <dbReference type="Rhea" id="RHEA:15889"/>
        <dbReference type="ChEBI" id="CHEBI:15377"/>
        <dbReference type="ChEBI" id="CHEBI:28938"/>
        <dbReference type="ChEBI" id="CHEBI:29985"/>
        <dbReference type="ChEBI" id="CHEBI:58359"/>
    </reaction>
</comment>
<evidence type="ECO:0000256" key="7">
    <source>
        <dbReference type="ARBA" id="ARBA00048816"/>
    </source>
</evidence>
<dbReference type="InterPro" id="IPR035686">
    <property type="entry name" value="CPSase_GATase1"/>
</dbReference>
<feature type="binding site" evidence="8">
    <location>
        <position position="259"/>
    </location>
    <ligand>
        <name>L-glutamine</name>
        <dbReference type="ChEBI" id="CHEBI:58359"/>
    </ligand>
</feature>
<dbReference type="HAMAP" id="MF_01209">
    <property type="entry name" value="CPSase_S_chain"/>
    <property type="match status" value="1"/>
</dbReference>
<dbReference type="PANTHER" id="PTHR43418:SF7">
    <property type="entry name" value="CARBAMOYL-PHOSPHATE SYNTHASE SMALL CHAIN"/>
    <property type="match status" value="1"/>
</dbReference>
<dbReference type="GO" id="GO:0006526">
    <property type="term" value="P:L-arginine biosynthetic process"/>
    <property type="evidence" value="ECO:0007669"/>
    <property type="project" value="UniProtKB-UniRule"/>
</dbReference>
<evidence type="ECO:0000256" key="2">
    <source>
        <dbReference type="ARBA" id="ARBA00007800"/>
    </source>
</evidence>
<comment type="pathway">
    <text evidence="8">Pyrimidine metabolism; UMP biosynthesis via de novo pathway; (S)-dihydroorotate from bicarbonate: step 1/3.</text>
</comment>
<dbReference type="PATRIC" id="fig|1184267.3.peg.755"/>
<sequence>MALKKGFLVLESGEVFEGSRLSEQSAFPEKAGEVVFNTSHSGYEEIATDPSYFSQIVVMTAPMQGNYGVDRQVWESRQLWIQGFICVQIQNTKRENSWVRLLVDHQVPVLTEVDTRRLVLHLRSEGTPWGAIVAASNVEEAKKKAADLIQKQKGLEADWVHLCSRQEIEDHQGKNPTGPRVAVIDLGAKENILRELLSRCSQVRVFPSRVSPETIQEWKPDSIMLTNGPGDPSAVQQVPDTIRHFLGKLPIFGICMGHQVLSLALGAKTYKLKFGHRGANHPIRDTLLNKIYMSSQNHGYAVEDSTLPTDIEVTHRNLNDQTVAGFYSRRYNCLGIQYHPESRPGPHEASELFDYFIFEMHKTNKTEMVNHGL</sequence>
<dbReference type="PRINTS" id="PR00097">
    <property type="entry name" value="ANTSNTHASEII"/>
</dbReference>
<dbReference type="PANTHER" id="PTHR43418">
    <property type="entry name" value="MULTIFUNCTIONAL TRYPTOPHAN BIOSYNTHESIS PROTEIN-RELATED"/>
    <property type="match status" value="1"/>
</dbReference>
<dbReference type="Gene3D" id="3.50.30.20">
    <property type="entry name" value="Carbamoyl-phosphate synthase small subunit, N-terminal domain"/>
    <property type="match status" value="1"/>
</dbReference>
<dbReference type="EMBL" id="CP003537">
    <property type="protein sequence ID" value="AGH94966.1"/>
    <property type="molecule type" value="Genomic_DNA"/>
</dbReference>
<comment type="similarity">
    <text evidence="2 8">Belongs to the CarA family.</text>
</comment>
<comment type="pathway">
    <text evidence="1 8">Amino-acid biosynthesis; L-arginine biosynthesis; carbamoyl phosphate from bicarbonate: step 1/1.</text>
</comment>
<dbReference type="Proteomes" id="UP000012040">
    <property type="component" value="Chromosome"/>
</dbReference>
<dbReference type="InterPro" id="IPR017926">
    <property type="entry name" value="GATASE"/>
</dbReference>
<feature type="binding site" evidence="8">
    <location>
        <position position="256"/>
    </location>
    <ligand>
        <name>L-glutamine</name>
        <dbReference type="ChEBI" id="CHEBI:58359"/>
    </ligand>
</feature>
<feature type="active site" evidence="8">
    <location>
        <position position="339"/>
    </location>
</feature>
<dbReference type="InterPro" id="IPR006274">
    <property type="entry name" value="CarbamoylP_synth_ssu"/>
</dbReference>
<dbReference type="NCBIfam" id="TIGR01368">
    <property type="entry name" value="CPSaseIIsmall"/>
    <property type="match status" value="1"/>
</dbReference>
<dbReference type="Pfam" id="PF00117">
    <property type="entry name" value="GATase"/>
    <property type="match status" value="1"/>
</dbReference>
<keyword evidence="11" id="KW-1185">Reference proteome</keyword>
<evidence type="ECO:0000256" key="4">
    <source>
        <dbReference type="ARBA" id="ARBA00022741"/>
    </source>
</evidence>
<feature type="binding site" evidence="8">
    <location>
        <position position="300"/>
    </location>
    <ligand>
        <name>L-glutamine</name>
        <dbReference type="ChEBI" id="CHEBI:58359"/>
    </ligand>
</feature>
<organism evidence="10 11">
    <name type="scientific">Pseudobdellovibrio exovorus JSS</name>
    <dbReference type="NCBI Taxonomy" id="1184267"/>
    <lineage>
        <taxon>Bacteria</taxon>
        <taxon>Pseudomonadati</taxon>
        <taxon>Bdellovibrionota</taxon>
        <taxon>Bdellovibrionia</taxon>
        <taxon>Bdellovibrionales</taxon>
        <taxon>Pseudobdellovibrionaceae</taxon>
        <taxon>Pseudobdellovibrio</taxon>
    </lineage>
</organism>
<feature type="binding site" evidence="8">
    <location>
        <position position="230"/>
    </location>
    <ligand>
        <name>L-glutamine</name>
        <dbReference type="ChEBI" id="CHEBI:58359"/>
    </ligand>
</feature>
<proteinExistence type="inferred from homology"/>
<dbReference type="GO" id="GO:0006541">
    <property type="term" value="P:glutamine metabolic process"/>
    <property type="evidence" value="ECO:0007669"/>
    <property type="project" value="InterPro"/>
</dbReference>
<dbReference type="PRINTS" id="PR00096">
    <property type="entry name" value="GATASE"/>
</dbReference>